<feature type="transmembrane region" description="Helical" evidence="7">
    <location>
        <begin position="382"/>
        <end position="407"/>
    </location>
</feature>
<sequence length="521" mass="56081">MACEGKVYVPSASDPEGGTTNGKMKLEECRIATMEVRALSLRAKLRKFAKEHFFLLFTLGGVVAGVVLGLGLRQASPSESTIMLLGMPGEVFMRCLRMLVLPMMIASIITGSANLSGKAKGKMALLTFAIFIGTSFVSALIGLSFVTIIHPGSPELKSELDAEDEVKASAHLLDTFLDLVRRVSIDHFPNAFPENLVEACVEQGYTSYEKKNVSIRGEPAKEISKRNWSRRNGTNSLGLIVFCVVFGGALGTLGKPVEILKQFFAALDVVIMKLVFLVMWMTPVGVMSLLCARILSVGSIVALFHQMALLVATVLSGLAVELFVVECLLYFLVTRKNPFKFLGELAYVGLCAFVTAASAPVMPLTLKCLEENCGLDKRVTRFVVPVGVTVNMNGTALFITVCSIFIAQLNDIAISSGDYFAVLITATAVSVAATSVPSAALFLMVMTLSVIGAPVSDVSLLFTVEWLLDRARTTNNCLGDCFTSALVDHICFRKKPCELNEVVVVVAADEGAAEKLRDSTL</sequence>
<keyword evidence="4 7" id="KW-0812">Transmembrane</keyword>
<dbReference type="Pfam" id="PF00375">
    <property type="entry name" value="SDF"/>
    <property type="match status" value="1"/>
</dbReference>
<evidence type="ECO:0000256" key="6">
    <source>
        <dbReference type="ARBA" id="ARBA00023136"/>
    </source>
</evidence>
<dbReference type="Proteomes" id="UP000821837">
    <property type="component" value="Chromosome 3"/>
</dbReference>
<evidence type="ECO:0000313" key="10">
    <source>
        <dbReference type="Proteomes" id="UP000821837"/>
    </source>
</evidence>
<comment type="similarity">
    <text evidence="2 7">Belongs to the dicarboxylate/amino acid:cation symporter (DAACS) (TC 2.A.23) family.</text>
</comment>
<feature type="transmembrane region" description="Helical" evidence="7">
    <location>
        <begin position="274"/>
        <end position="295"/>
    </location>
</feature>
<dbReference type="InterPro" id="IPR036458">
    <property type="entry name" value="Na:dicarbo_symporter_sf"/>
</dbReference>
<dbReference type="GO" id="GO:0005313">
    <property type="term" value="F:L-glutamate transmembrane transporter activity"/>
    <property type="evidence" value="ECO:0007669"/>
    <property type="project" value="TreeGrafter"/>
</dbReference>
<protein>
    <recommendedName>
        <fullName evidence="7">Amino acid transporter</fullName>
    </recommendedName>
</protein>
<dbReference type="PANTHER" id="PTHR11958:SF99">
    <property type="entry name" value="SODIUM-DEPENDENT EXCITATORY AMINO ACID TRANSPORTER GLT-6-RELATED"/>
    <property type="match status" value="1"/>
</dbReference>
<feature type="transmembrane region" description="Helical" evidence="7">
    <location>
        <begin position="236"/>
        <end position="253"/>
    </location>
</feature>
<dbReference type="SUPFAM" id="SSF118215">
    <property type="entry name" value="Proton glutamate symport protein"/>
    <property type="match status" value="1"/>
</dbReference>
<accession>A0A9D4Q4X7</accession>
<keyword evidence="6 7" id="KW-0472">Membrane</keyword>
<gene>
    <name evidence="9" type="ORF">HPB52_019653</name>
</gene>
<proteinExistence type="inferred from homology"/>
<dbReference type="GO" id="GO:0005886">
    <property type="term" value="C:plasma membrane"/>
    <property type="evidence" value="ECO:0007669"/>
    <property type="project" value="TreeGrafter"/>
</dbReference>
<evidence type="ECO:0000256" key="4">
    <source>
        <dbReference type="ARBA" id="ARBA00022692"/>
    </source>
</evidence>
<feature type="region of interest" description="Disordered" evidence="8">
    <location>
        <begin position="1"/>
        <end position="21"/>
    </location>
</feature>
<comment type="caution">
    <text evidence="9">The sequence shown here is derived from an EMBL/GenBank/DDBJ whole genome shotgun (WGS) entry which is preliminary data.</text>
</comment>
<feature type="transmembrane region" description="Helical" evidence="7">
    <location>
        <begin position="91"/>
        <end position="111"/>
    </location>
</feature>
<dbReference type="PRINTS" id="PR00173">
    <property type="entry name" value="EDTRNSPORT"/>
</dbReference>
<evidence type="ECO:0000256" key="8">
    <source>
        <dbReference type="SAM" id="MobiDB-lite"/>
    </source>
</evidence>
<dbReference type="Gene3D" id="1.10.3860.10">
    <property type="entry name" value="Sodium:dicarboxylate symporter"/>
    <property type="match status" value="1"/>
</dbReference>
<feature type="transmembrane region" description="Helical" evidence="7">
    <location>
        <begin position="345"/>
        <end position="362"/>
    </location>
</feature>
<organism evidence="9 10">
    <name type="scientific">Rhipicephalus sanguineus</name>
    <name type="common">Brown dog tick</name>
    <name type="synonym">Ixodes sanguineus</name>
    <dbReference type="NCBI Taxonomy" id="34632"/>
    <lineage>
        <taxon>Eukaryota</taxon>
        <taxon>Metazoa</taxon>
        <taxon>Ecdysozoa</taxon>
        <taxon>Arthropoda</taxon>
        <taxon>Chelicerata</taxon>
        <taxon>Arachnida</taxon>
        <taxon>Acari</taxon>
        <taxon>Parasitiformes</taxon>
        <taxon>Ixodida</taxon>
        <taxon>Ixodoidea</taxon>
        <taxon>Ixodidae</taxon>
        <taxon>Rhipicephalinae</taxon>
        <taxon>Rhipicephalus</taxon>
        <taxon>Rhipicephalus</taxon>
    </lineage>
</organism>
<keyword evidence="5 7" id="KW-1133">Transmembrane helix</keyword>
<evidence type="ECO:0000256" key="2">
    <source>
        <dbReference type="ARBA" id="ARBA00006148"/>
    </source>
</evidence>
<evidence type="ECO:0000256" key="1">
    <source>
        <dbReference type="ARBA" id="ARBA00004141"/>
    </source>
</evidence>
<reference evidence="9" key="1">
    <citation type="journal article" date="2020" name="Cell">
        <title>Large-Scale Comparative Analyses of Tick Genomes Elucidate Their Genetic Diversity and Vector Capacities.</title>
        <authorList>
            <consortium name="Tick Genome and Microbiome Consortium (TIGMIC)"/>
            <person name="Jia N."/>
            <person name="Wang J."/>
            <person name="Shi W."/>
            <person name="Du L."/>
            <person name="Sun Y."/>
            <person name="Zhan W."/>
            <person name="Jiang J.F."/>
            <person name="Wang Q."/>
            <person name="Zhang B."/>
            <person name="Ji P."/>
            <person name="Bell-Sakyi L."/>
            <person name="Cui X.M."/>
            <person name="Yuan T.T."/>
            <person name="Jiang B.G."/>
            <person name="Yang W.F."/>
            <person name="Lam T.T."/>
            <person name="Chang Q.C."/>
            <person name="Ding S.J."/>
            <person name="Wang X.J."/>
            <person name="Zhu J.G."/>
            <person name="Ruan X.D."/>
            <person name="Zhao L."/>
            <person name="Wei J.T."/>
            <person name="Ye R.Z."/>
            <person name="Que T.C."/>
            <person name="Du C.H."/>
            <person name="Zhou Y.H."/>
            <person name="Cheng J.X."/>
            <person name="Dai P.F."/>
            <person name="Guo W.B."/>
            <person name="Han X.H."/>
            <person name="Huang E.J."/>
            <person name="Li L.F."/>
            <person name="Wei W."/>
            <person name="Gao Y.C."/>
            <person name="Liu J.Z."/>
            <person name="Shao H.Z."/>
            <person name="Wang X."/>
            <person name="Wang C.C."/>
            <person name="Yang T.C."/>
            <person name="Huo Q.B."/>
            <person name="Li W."/>
            <person name="Chen H.Y."/>
            <person name="Chen S.E."/>
            <person name="Zhou L.G."/>
            <person name="Ni X.B."/>
            <person name="Tian J.H."/>
            <person name="Sheng Y."/>
            <person name="Liu T."/>
            <person name="Pan Y.S."/>
            <person name="Xia L.Y."/>
            <person name="Li J."/>
            <person name="Zhao F."/>
            <person name="Cao W.C."/>
        </authorList>
    </citation>
    <scope>NUCLEOTIDE SEQUENCE</scope>
    <source>
        <strain evidence="9">Rsan-2018</strain>
    </source>
</reference>
<dbReference type="AlphaFoldDB" id="A0A9D4Q4X7"/>
<dbReference type="GO" id="GO:0015175">
    <property type="term" value="F:neutral L-amino acid transmembrane transporter activity"/>
    <property type="evidence" value="ECO:0007669"/>
    <property type="project" value="TreeGrafter"/>
</dbReference>
<dbReference type="EMBL" id="JABSTV010001249">
    <property type="protein sequence ID" value="KAH7963131.1"/>
    <property type="molecule type" value="Genomic_DNA"/>
</dbReference>
<name>A0A9D4Q4X7_RHISA</name>
<feature type="transmembrane region" description="Helical" evidence="7">
    <location>
        <begin position="52"/>
        <end position="71"/>
    </location>
</feature>
<keyword evidence="10" id="KW-1185">Reference proteome</keyword>
<evidence type="ECO:0000256" key="5">
    <source>
        <dbReference type="ARBA" id="ARBA00022989"/>
    </source>
</evidence>
<keyword evidence="7" id="KW-0769">Symport</keyword>
<keyword evidence="3 7" id="KW-0813">Transport</keyword>
<evidence type="ECO:0000256" key="7">
    <source>
        <dbReference type="RuleBase" id="RU361216"/>
    </source>
</evidence>
<dbReference type="PANTHER" id="PTHR11958">
    <property type="entry name" value="SODIUM/DICARBOXYLATE SYMPORTER-RELATED"/>
    <property type="match status" value="1"/>
</dbReference>
<dbReference type="GO" id="GO:0015501">
    <property type="term" value="F:glutamate:sodium symporter activity"/>
    <property type="evidence" value="ECO:0007669"/>
    <property type="project" value="TreeGrafter"/>
</dbReference>
<dbReference type="InterPro" id="IPR001991">
    <property type="entry name" value="Na-dicarboxylate_symporter"/>
</dbReference>
<feature type="transmembrane region" description="Helical" evidence="7">
    <location>
        <begin position="419"/>
        <end position="436"/>
    </location>
</feature>
<dbReference type="InterPro" id="IPR050746">
    <property type="entry name" value="DAACS"/>
</dbReference>
<dbReference type="VEuPathDB" id="VectorBase:RSAN_037709"/>
<reference evidence="9" key="2">
    <citation type="submission" date="2021-09" db="EMBL/GenBank/DDBJ databases">
        <authorList>
            <person name="Jia N."/>
            <person name="Wang J."/>
            <person name="Shi W."/>
            <person name="Du L."/>
            <person name="Sun Y."/>
            <person name="Zhan W."/>
            <person name="Jiang J."/>
            <person name="Wang Q."/>
            <person name="Zhang B."/>
            <person name="Ji P."/>
            <person name="Sakyi L.B."/>
            <person name="Cui X."/>
            <person name="Yuan T."/>
            <person name="Jiang B."/>
            <person name="Yang W."/>
            <person name="Lam T.T.-Y."/>
            <person name="Chang Q."/>
            <person name="Ding S."/>
            <person name="Wang X."/>
            <person name="Zhu J."/>
            <person name="Ruan X."/>
            <person name="Zhao L."/>
            <person name="Wei J."/>
            <person name="Que T."/>
            <person name="Du C."/>
            <person name="Cheng J."/>
            <person name="Dai P."/>
            <person name="Han X."/>
            <person name="Huang E."/>
            <person name="Gao Y."/>
            <person name="Liu J."/>
            <person name="Shao H."/>
            <person name="Ye R."/>
            <person name="Li L."/>
            <person name="Wei W."/>
            <person name="Wang X."/>
            <person name="Wang C."/>
            <person name="Huo Q."/>
            <person name="Li W."/>
            <person name="Guo W."/>
            <person name="Chen H."/>
            <person name="Chen S."/>
            <person name="Zhou L."/>
            <person name="Zhou L."/>
            <person name="Ni X."/>
            <person name="Tian J."/>
            <person name="Zhou Y."/>
            <person name="Sheng Y."/>
            <person name="Liu T."/>
            <person name="Pan Y."/>
            <person name="Xia L."/>
            <person name="Li J."/>
            <person name="Zhao F."/>
            <person name="Cao W."/>
        </authorList>
    </citation>
    <scope>NUCLEOTIDE SEQUENCE</scope>
    <source>
        <strain evidence="9">Rsan-2018</strain>
        <tissue evidence="9">Larvae</tissue>
    </source>
</reference>
<feature type="transmembrane region" description="Helical" evidence="7">
    <location>
        <begin position="442"/>
        <end position="464"/>
    </location>
</feature>
<evidence type="ECO:0000256" key="3">
    <source>
        <dbReference type="ARBA" id="ARBA00022448"/>
    </source>
</evidence>
<evidence type="ECO:0000313" key="9">
    <source>
        <dbReference type="EMBL" id="KAH7963131.1"/>
    </source>
</evidence>
<feature type="transmembrane region" description="Helical" evidence="7">
    <location>
        <begin position="307"/>
        <end position="333"/>
    </location>
</feature>
<feature type="transmembrane region" description="Helical" evidence="7">
    <location>
        <begin position="123"/>
        <end position="149"/>
    </location>
</feature>
<comment type="subcellular location">
    <subcellularLocation>
        <location evidence="1 7">Membrane</location>
        <topology evidence="1 7">Multi-pass membrane protein</topology>
    </subcellularLocation>
</comment>